<dbReference type="GO" id="GO:0015293">
    <property type="term" value="F:symporter activity"/>
    <property type="evidence" value="ECO:0007669"/>
    <property type="project" value="TreeGrafter"/>
</dbReference>
<protein>
    <recommendedName>
        <fullName evidence="15">Sodium-coupled monocarboxylate transporter 1</fullName>
    </recommendedName>
</protein>
<keyword evidence="10" id="KW-0739">Sodium transport</keyword>
<feature type="transmembrane region" description="Helical" evidence="12">
    <location>
        <begin position="316"/>
        <end position="338"/>
    </location>
</feature>
<keyword evidence="6 12" id="KW-1133">Transmembrane helix</keyword>
<evidence type="ECO:0000256" key="10">
    <source>
        <dbReference type="ARBA" id="ARBA00023201"/>
    </source>
</evidence>
<organism evidence="13 14">
    <name type="scientific">Pomacea canaliculata</name>
    <name type="common">Golden apple snail</name>
    <dbReference type="NCBI Taxonomy" id="400727"/>
    <lineage>
        <taxon>Eukaryota</taxon>
        <taxon>Metazoa</taxon>
        <taxon>Spiralia</taxon>
        <taxon>Lophotrochozoa</taxon>
        <taxon>Mollusca</taxon>
        <taxon>Gastropoda</taxon>
        <taxon>Caenogastropoda</taxon>
        <taxon>Architaenioglossa</taxon>
        <taxon>Ampullarioidea</taxon>
        <taxon>Ampullariidae</taxon>
        <taxon>Pomacea</taxon>
    </lineage>
</organism>
<reference evidence="13 14" key="1">
    <citation type="submission" date="2018-04" db="EMBL/GenBank/DDBJ databases">
        <title>The genome of golden apple snail Pomacea canaliculata provides insight into stress tolerance and invasive adaptation.</title>
        <authorList>
            <person name="Liu C."/>
            <person name="Liu B."/>
            <person name="Ren Y."/>
            <person name="Zhang Y."/>
            <person name="Wang H."/>
            <person name="Li S."/>
            <person name="Jiang F."/>
            <person name="Yin L."/>
            <person name="Zhang G."/>
            <person name="Qian W."/>
            <person name="Fan W."/>
        </authorList>
    </citation>
    <scope>NUCLEOTIDE SEQUENCE [LARGE SCALE GENOMIC DNA]</scope>
    <source>
        <strain evidence="13">SZHN2017</strain>
        <tissue evidence="13">Muscle</tissue>
    </source>
</reference>
<dbReference type="InterPro" id="IPR001734">
    <property type="entry name" value="Na/solute_symporter"/>
</dbReference>
<feature type="transmembrane region" description="Helical" evidence="12">
    <location>
        <begin position="358"/>
        <end position="379"/>
    </location>
</feature>
<dbReference type="InterPro" id="IPR051163">
    <property type="entry name" value="Sodium:Solute_Symporter_SSF"/>
</dbReference>
<proteinExistence type="inferred from homology"/>
<dbReference type="PROSITE" id="PS50283">
    <property type="entry name" value="NA_SOLUT_SYMP_3"/>
    <property type="match status" value="1"/>
</dbReference>
<evidence type="ECO:0000256" key="7">
    <source>
        <dbReference type="ARBA" id="ARBA00023053"/>
    </source>
</evidence>
<keyword evidence="9 12" id="KW-0472">Membrane</keyword>
<dbReference type="PANTHER" id="PTHR42985:SF40">
    <property type="entry name" value="LD47995P-RELATED"/>
    <property type="match status" value="1"/>
</dbReference>
<feature type="transmembrane region" description="Helical" evidence="12">
    <location>
        <begin position="242"/>
        <end position="264"/>
    </location>
</feature>
<dbReference type="STRING" id="400727.A0A2T7P8Q5"/>
<evidence type="ECO:0000256" key="5">
    <source>
        <dbReference type="ARBA" id="ARBA00022692"/>
    </source>
</evidence>
<keyword evidence="14" id="KW-1185">Reference proteome</keyword>
<comment type="similarity">
    <text evidence="2 11">Belongs to the sodium:solute symporter (SSF) (TC 2.A.21) family.</text>
</comment>
<keyword evidence="3" id="KW-0813">Transport</keyword>
<dbReference type="GO" id="GO:0006814">
    <property type="term" value="P:sodium ion transport"/>
    <property type="evidence" value="ECO:0007669"/>
    <property type="project" value="UniProtKB-KW"/>
</dbReference>
<evidence type="ECO:0000256" key="8">
    <source>
        <dbReference type="ARBA" id="ARBA00023065"/>
    </source>
</evidence>
<evidence type="ECO:0000256" key="12">
    <source>
        <dbReference type="SAM" id="Phobius"/>
    </source>
</evidence>
<evidence type="ECO:0000256" key="9">
    <source>
        <dbReference type="ARBA" id="ARBA00023136"/>
    </source>
</evidence>
<evidence type="ECO:0000256" key="4">
    <source>
        <dbReference type="ARBA" id="ARBA00022475"/>
    </source>
</evidence>
<evidence type="ECO:0000256" key="2">
    <source>
        <dbReference type="ARBA" id="ARBA00006434"/>
    </source>
</evidence>
<keyword evidence="4" id="KW-1003">Cell membrane</keyword>
<dbReference type="Proteomes" id="UP000245119">
    <property type="component" value="Linkage Group LG5"/>
</dbReference>
<evidence type="ECO:0000256" key="1">
    <source>
        <dbReference type="ARBA" id="ARBA00004651"/>
    </source>
</evidence>
<comment type="caution">
    <text evidence="13">The sequence shown here is derived from an EMBL/GenBank/DDBJ whole genome shotgun (WGS) entry which is preliminary data.</text>
</comment>
<feature type="transmembrane region" description="Helical" evidence="12">
    <location>
        <begin position="422"/>
        <end position="443"/>
    </location>
</feature>
<dbReference type="EMBL" id="PZQS01000005">
    <property type="protein sequence ID" value="PVD29790.1"/>
    <property type="molecule type" value="Genomic_DNA"/>
</dbReference>
<comment type="subcellular location">
    <subcellularLocation>
        <location evidence="1">Cell membrane</location>
        <topology evidence="1">Multi-pass membrane protein</topology>
    </subcellularLocation>
</comment>
<sequence length="606" mass="67062">MWIAVGAQLYGAPIRALPPGPTHNCFGNSSNSLYLYNLTTEELYTTVAALPMGMSPDNNITDVSHTYRGDEFSIYDISYLWYGFVGFFVTFITGVIISFITGPTNKATLDPKLVFPFTRKLFRMKESSQEPEDTSNAIAMKTYLQRVEKFLKKTDTMVVEVVRQKKSAMEIKVHEAVAYTRGAFRNYTLSFNEARTPAPHPAQEKAVKSDETFSETETEVMILKLTTICKEPAEGKMNYLHWLDYVVIAVLLIVSLGIGIFFAVYKGGQKTKVGYLLGNRQMSMLPVCLSMCITYQSAIAFLGVPAEVYANGTMYLYLGCGIGLSYIVSLFTVVPLMYPLQITSVYEYLELRFESRCVRLLVTSLGMLKAILYMAMALFSPAIALQTAAGLPLWVSIAILGGICTLYTAVGGIKSVVWTDVFQMIVYIIGVTTVIIMGTLHVGSLTQAFRIASEGGRIEFDEINPDVRERHSLWSTLIGGCFMWLSNCFSQSYVQAHQSLEDTEECQTINNTVMEPAFHVHHHQGAIGGGLLGIAVNLWLTVGCELYGAPTRALPPGPTHNCPRNNSYSSSIIYNLTTVDISMTDVVMSTDTNPNSNITNVSHAHR</sequence>
<dbReference type="GO" id="GO:0005886">
    <property type="term" value="C:plasma membrane"/>
    <property type="evidence" value="ECO:0007669"/>
    <property type="project" value="UniProtKB-SubCell"/>
</dbReference>
<name>A0A2T7P8Q5_POMCA</name>
<evidence type="ECO:0000256" key="3">
    <source>
        <dbReference type="ARBA" id="ARBA00022448"/>
    </source>
</evidence>
<dbReference type="AlphaFoldDB" id="A0A2T7P8Q5"/>
<dbReference type="OrthoDB" id="6152138at2759"/>
<keyword evidence="7" id="KW-0915">Sodium</keyword>
<accession>A0A2T7P8Q5</accession>
<dbReference type="PANTHER" id="PTHR42985">
    <property type="entry name" value="SODIUM-COUPLED MONOCARBOXYLATE TRANSPORTER"/>
    <property type="match status" value="1"/>
</dbReference>
<dbReference type="Gene3D" id="1.20.1730.10">
    <property type="entry name" value="Sodium/glucose cotransporter"/>
    <property type="match status" value="1"/>
</dbReference>
<evidence type="ECO:0000313" key="14">
    <source>
        <dbReference type="Proteomes" id="UP000245119"/>
    </source>
</evidence>
<evidence type="ECO:0000256" key="11">
    <source>
        <dbReference type="RuleBase" id="RU362091"/>
    </source>
</evidence>
<feature type="transmembrane region" description="Helical" evidence="12">
    <location>
        <begin position="391"/>
        <end position="410"/>
    </location>
</feature>
<keyword evidence="5 12" id="KW-0812">Transmembrane</keyword>
<feature type="transmembrane region" description="Helical" evidence="12">
    <location>
        <begin position="284"/>
        <end position="304"/>
    </location>
</feature>
<gene>
    <name evidence="13" type="ORF">C0Q70_09047</name>
</gene>
<evidence type="ECO:0008006" key="15">
    <source>
        <dbReference type="Google" id="ProtNLM"/>
    </source>
</evidence>
<keyword evidence="8" id="KW-0406">Ion transport</keyword>
<evidence type="ECO:0000256" key="6">
    <source>
        <dbReference type="ARBA" id="ARBA00022989"/>
    </source>
</evidence>
<evidence type="ECO:0000313" key="13">
    <source>
        <dbReference type="EMBL" id="PVD29790.1"/>
    </source>
</evidence>
<feature type="transmembrane region" description="Helical" evidence="12">
    <location>
        <begin position="79"/>
        <end position="100"/>
    </location>
</feature>
<dbReference type="Pfam" id="PF00474">
    <property type="entry name" value="SSF"/>
    <property type="match status" value="1"/>
</dbReference>
<dbReference type="InterPro" id="IPR038377">
    <property type="entry name" value="Na/Glc_symporter_sf"/>
</dbReference>